<dbReference type="PRINTS" id="PR00385">
    <property type="entry name" value="P450"/>
</dbReference>
<gene>
    <name evidence="8" type="ORF">PMG11_04264</name>
</gene>
<evidence type="ECO:0000313" key="8">
    <source>
        <dbReference type="EMBL" id="CEO59592.1"/>
    </source>
</evidence>
<feature type="transmembrane region" description="Helical" evidence="7">
    <location>
        <begin position="48"/>
        <end position="69"/>
    </location>
</feature>
<dbReference type="PANTHER" id="PTHR24305:SF172">
    <property type="entry name" value="P450, PUTATIVE (EUROFUNG)-RELATED"/>
    <property type="match status" value="1"/>
</dbReference>
<dbReference type="PROSITE" id="PS00086">
    <property type="entry name" value="CYTOCHROME_P450"/>
    <property type="match status" value="1"/>
</dbReference>
<keyword evidence="7" id="KW-0812">Transmembrane</keyword>
<dbReference type="Pfam" id="PF00067">
    <property type="entry name" value="p450"/>
    <property type="match status" value="1"/>
</dbReference>
<dbReference type="InterPro" id="IPR001128">
    <property type="entry name" value="Cyt_P450"/>
</dbReference>
<dbReference type="PANTHER" id="PTHR24305">
    <property type="entry name" value="CYTOCHROME P450"/>
    <property type="match status" value="1"/>
</dbReference>
<keyword evidence="6" id="KW-0503">Monooxygenase</keyword>
<accession>A0A0F7VIY5</accession>
<protein>
    <recommendedName>
        <fullName evidence="10">Cytochrome P450</fullName>
    </recommendedName>
</protein>
<dbReference type="STRING" id="104259.A0A0F7VIY5"/>
<dbReference type="GO" id="GO:0016705">
    <property type="term" value="F:oxidoreductase activity, acting on paired donors, with incorporation or reduction of molecular oxygen"/>
    <property type="evidence" value="ECO:0007669"/>
    <property type="project" value="InterPro"/>
</dbReference>
<keyword evidence="5 6" id="KW-0349">Heme</keyword>
<keyword evidence="9" id="KW-1185">Reference proteome</keyword>
<dbReference type="CDD" id="cd11061">
    <property type="entry name" value="CYP67-like"/>
    <property type="match status" value="1"/>
</dbReference>
<comment type="cofactor">
    <cofactor evidence="1 5">
        <name>heme</name>
        <dbReference type="ChEBI" id="CHEBI:30413"/>
    </cofactor>
</comment>
<dbReference type="InterPro" id="IPR017972">
    <property type="entry name" value="Cyt_P450_CS"/>
</dbReference>
<feature type="binding site" description="axial binding residue" evidence="5">
    <location>
        <position position="505"/>
    </location>
    <ligand>
        <name>heme</name>
        <dbReference type="ChEBI" id="CHEBI:30413"/>
    </ligand>
    <ligandPart>
        <name>Fe</name>
        <dbReference type="ChEBI" id="CHEBI:18248"/>
    </ligandPart>
</feature>
<dbReference type="AlphaFoldDB" id="A0A0F7VIY5"/>
<evidence type="ECO:0000256" key="2">
    <source>
        <dbReference type="ARBA" id="ARBA00022723"/>
    </source>
</evidence>
<dbReference type="GO" id="GO:0004497">
    <property type="term" value="F:monooxygenase activity"/>
    <property type="evidence" value="ECO:0007669"/>
    <property type="project" value="UniProtKB-KW"/>
</dbReference>
<evidence type="ECO:0000256" key="3">
    <source>
        <dbReference type="ARBA" id="ARBA00023002"/>
    </source>
</evidence>
<dbReference type="OrthoDB" id="2789670at2759"/>
<reference evidence="9" key="1">
    <citation type="journal article" date="2015" name="Genome Announc.">
        <title>Draft genome sequence of the fungus Penicillium brasilianum MG11.</title>
        <authorList>
            <person name="Horn F."/>
            <person name="Linde J."/>
            <person name="Mattern D.J."/>
            <person name="Walther G."/>
            <person name="Guthke R."/>
            <person name="Brakhage A.A."/>
            <person name="Valiante V."/>
        </authorList>
    </citation>
    <scope>NUCLEOTIDE SEQUENCE [LARGE SCALE GENOMIC DNA]</scope>
    <source>
        <strain evidence="9">MG11</strain>
    </source>
</reference>
<keyword evidence="4 5" id="KW-0408">Iron</keyword>
<sequence>MLLGPTDSHQGHTYTNFHSSLTCCGASFMTLQFQPTSDPTAIMPSSPVVLMSQLALAGSLFAFLVFPIYRYLRDLKKLRRYPGPFLAAMTNLWIMFKHYKGTRTNTVHSLHQKHGKIVRIGPNSLSFSSLQAAKDIYGHGTATSKDKFYDSLAGIHRQLFDSIDKEEHAKKRKLFAAAFSQKSVEEKEHNVNGDILELVHQFDRLCTDPPKLGQNIFDEHELTDARRWFNLLTLDLAADFSFGMKLGFVAQGDDLTTCETIRGHKYQEHPEAGTYPNLQIISTLGYARPSFFHINRKLFAWHRGWRDGQVFTDFTVHLVRKRMAAETDGNKRTDFFQALNFTRDGMPTDMQMGELIQECALLMNAGSETTTCALQNIFHHLIRHPRCMQILYEELETAFQKEEGEVPAYDKIKFLPYLRAVIDETLRLRPSLAVALPRVTPPEGMSIDGTWVPGNTTVSAPAWTIHRNPQLFQHPLEFRPERWLAGNGEKLQQGFMPFSLGARACVGRNMAYMELSLVVATLVHRYHFALPSPQWEPTMCESMVIKSGPMPVKIWRRASTRE</sequence>
<evidence type="ECO:0000256" key="4">
    <source>
        <dbReference type="ARBA" id="ARBA00023004"/>
    </source>
</evidence>
<proteinExistence type="inferred from homology"/>
<dbReference type="Gene3D" id="1.10.630.10">
    <property type="entry name" value="Cytochrome P450"/>
    <property type="match status" value="1"/>
</dbReference>
<dbReference type="InterPro" id="IPR050121">
    <property type="entry name" value="Cytochrome_P450_monoxygenase"/>
</dbReference>
<dbReference type="InterPro" id="IPR002401">
    <property type="entry name" value="Cyt_P450_E_grp-I"/>
</dbReference>
<comment type="similarity">
    <text evidence="6">Belongs to the cytochrome P450 family.</text>
</comment>
<dbReference type="SUPFAM" id="SSF48264">
    <property type="entry name" value="Cytochrome P450"/>
    <property type="match status" value="1"/>
</dbReference>
<dbReference type="PRINTS" id="PR00463">
    <property type="entry name" value="EP450I"/>
</dbReference>
<dbReference type="GO" id="GO:0005506">
    <property type="term" value="F:iron ion binding"/>
    <property type="evidence" value="ECO:0007669"/>
    <property type="project" value="InterPro"/>
</dbReference>
<dbReference type="GO" id="GO:0043386">
    <property type="term" value="P:mycotoxin biosynthetic process"/>
    <property type="evidence" value="ECO:0007669"/>
    <property type="project" value="UniProtKB-ARBA"/>
</dbReference>
<evidence type="ECO:0000256" key="1">
    <source>
        <dbReference type="ARBA" id="ARBA00001971"/>
    </source>
</evidence>
<keyword evidence="2 5" id="KW-0479">Metal-binding</keyword>
<evidence type="ECO:0000256" key="6">
    <source>
        <dbReference type="RuleBase" id="RU000461"/>
    </source>
</evidence>
<keyword evidence="3 6" id="KW-0560">Oxidoreductase</keyword>
<dbReference type="InterPro" id="IPR036396">
    <property type="entry name" value="Cyt_P450_sf"/>
</dbReference>
<name>A0A0F7VIY5_PENBI</name>
<dbReference type="GO" id="GO:0020037">
    <property type="term" value="F:heme binding"/>
    <property type="evidence" value="ECO:0007669"/>
    <property type="project" value="InterPro"/>
</dbReference>
<dbReference type="Proteomes" id="UP000042958">
    <property type="component" value="Unassembled WGS sequence"/>
</dbReference>
<keyword evidence="7" id="KW-0472">Membrane</keyword>
<evidence type="ECO:0000256" key="5">
    <source>
        <dbReference type="PIRSR" id="PIRSR602401-1"/>
    </source>
</evidence>
<dbReference type="EMBL" id="CDHK01000003">
    <property type="protein sequence ID" value="CEO59592.1"/>
    <property type="molecule type" value="Genomic_DNA"/>
</dbReference>
<evidence type="ECO:0000313" key="9">
    <source>
        <dbReference type="Proteomes" id="UP000042958"/>
    </source>
</evidence>
<evidence type="ECO:0000256" key="7">
    <source>
        <dbReference type="SAM" id="Phobius"/>
    </source>
</evidence>
<organism evidence="8 9">
    <name type="scientific">Penicillium brasilianum</name>
    <dbReference type="NCBI Taxonomy" id="104259"/>
    <lineage>
        <taxon>Eukaryota</taxon>
        <taxon>Fungi</taxon>
        <taxon>Dikarya</taxon>
        <taxon>Ascomycota</taxon>
        <taxon>Pezizomycotina</taxon>
        <taxon>Eurotiomycetes</taxon>
        <taxon>Eurotiomycetidae</taxon>
        <taxon>Eurotiales</taxon>
        <taxon>Aspergillaceae</taxon>
        <taxon>Penicillium</taxon>
    </lineage>
</organism>
<evidence type="ECO:0008006" key="10">
    <source>
        <dbReference type="Google" id="ProtNLM"/>
    </source>
</evidence>
<keyword evidence="7" id="KW-1133">Transmembrane helix</keyword>